<name>A0A0C3PAP0_PISTI</name>
<keyword evidence="1" id="KW-1133">Transmembrane helix</keyword>
<keyword evidence="3" id="KW-1185">Reference proteome</keyword>
<evidence type="ECO:0000313" key="2">
    <source>
        <dbReference type="EMBL" id="KIO04674.1"/>
    </source>
</evidence>
<organism evidence="2 3">
    <name type="scientific">Pisolithus tinctorius Marx 270</name>
    <dbReference type="NCBI Taxonomy" id="870435"/>
    <lineage>
        <taxon>Eukaryota</taxon>
        <taxon>Fungi</taxon>
        <taxon>Dikarya</taxon>
        <taxon>Basidiomycota</taxon>
        <taxon>Agaricomycotina</taxon>
        <taxon>Agaricomycetes</taxon>
        <taxon>Agaricomycetidae</taxon>
        <taxon>Boletales</taxon>
        <taxon>Sclerodermatineae</taxon>
        <taxon>Pisolithaceae</taxon>
        <taxon>Pisolithus</taxon>
    </lineage>
</organism>
<reference evidence="2 3" key="1">
    <citation type="submission" date="2014-04" db="EMBL/GenBank/DDBJ databases">
        <authorList>
            <consortium name="DOE Joint Genome Institute"/>
            <person name="Kuo A."/>
            <person name="Kohler A."/>
            <person name="Costa M.D."/>
            <person name="Nagy L.G."/>
            <person name="Floudas D."/>
            <person name="Copeland A."/>
            <person name="Barry K.W."/>
            <person name="Cichocki N."/>
            <person name="Veneault-Fourrey C."/>
            <person name="LaButti K."/>
            <person name="Lindquist E.A."/>
            <person name="Lipzen A."/>
            <person name="Lundell T."/>
            <person name="Morin E."/>
            <person name="Murat C."/>
            <person name="Sun H."/>
            <person name="Tunlid A."/>
            <person name="Henrissat B."/>
            <person name="Grigoriev I.V."/>
            <person name="Hibbett D.S."/>
            <person name="Martin F."/>
            <person name="Nordberg H.P."/>
            <person name="Cantor M.N."/>
            <person name="Hua S.X."/>
        </authorList>
    </citation>
    <scope>NUCLEOTIDE SEQUENCE [LARGE SCALE GENOMIC DNA]</scope>
    <source>
        <strain evidence="2 3">Marx 270</strain>
    </source>
</reference>
<sequence length="158" mass="17876">MIGAYTSKEGRFLTAVSPIFQFHSMAVMNLITADHIFCAYPALTLCGLSIVNPGTVYYGNFKVKHLKMLMKYSLHGFHYVACKQFHDNKKSCKLKVHLLSDGKGMWVERQQVPHVTQMPQDLFWLLGVYDVQWLLGGQVCDSESGYVTPWIGVVEDAL</sequence>
<evidence type="ECO:0000313" key="3">
    <source>
        <dbReference type="Proteomes" id="UP000054217"/>
    </source>
</evidence>
<feature type="transmembrane region" description="Helical" evidence="1">
    <location>
        <begin position="12"/>
        <end position="33"/>
    </location>
</feature>
<dbReference type="EMBL" id="KN831970">
    <property type="protein sequence ID" value="KIO04674.1"/>
    <property type="molecule type" value="Genomic_DNA"/>
</dbReference>
<keyword evidence="1" id="KW-0812">Transmembrane</keyword>
<evidence type="ECO:0000256" key="1">
    <source>
        <dbReference type="SAM" id="Phobius"/>
    </source>
</evidence>
<gene>
    <name evidence="2" type="ORF">M404DRAFT_142684</name>
</gene>
<dbReference type="InParanoid" id="A0A0C3PAP0"/>
<accession>A0A0C3PAP0</accession>
<dbReference type="OrthoDB" id="2685540at2759"/>
<dbReference type="Proteomes" id="UP000054217">
    <property type="component" value="Unassembled WGS sequence"/>
</dbReference>
<dbReference type="HOGENOM" id="CLU_068912_2_1_1"/>
<feature type="transmembrane region" description="Helical" evidence="1">
    <location>
        <begin position="39"/>
        <end position="61"/>
    </location>
</feature>
<keyword evidence="1" id="KW-0472">Membrane</keyword>
<dbReference type="AlphaFoldDB" id="A0A0C3PAP0"/>
<protein>
    <submittedName>
        <fullName evidence="2">Uncharacterized protein</fullName>
    </submittedName>
</protein>
<reference evidence="3" key="2">
    <citation type="submission" date="2015-01" db="EMBL/GenBank/DDBJ databases">
        <title>Evolutionary Origins and Diversification of the Mycorrhizal Mutualists.</title>
        <authorList>
            <consortium name="DOE Joint Genome Institute"/>
            <consortium name="Mycorrhizal Genomics Consortium"/>
            <person name="Kohler A."/>
            <person name="Kuo A."/>
            <person name="Nagy L.G."/>
            <person name="Floudas D."/>
            <person name="Copeland A."/>
            <person name="Barry K.W."/>
            <person name="Cichocki N."/>
            <person name="Veneault-Fourrey C."/>
            <person name="LaButti K."/>
            <person name="Lindquist E.A."/>
            <person name="Lipzen A."/>
            <person name="Lundell T."/>
            <person name="Morin E."/>
            <person name="Murat C."/>
            <person name="Riley R."/>
            <person name="Ohm R."/>
            <person name="Sun H."/>
            <person name="Tunlid A."/>
            <person name="Henrissat B."/>
            <person name="Grigoriev I.V."/>
            <person name="Hibbett D.S."/>
            <person name="Martin F."/>
        </authorList>
    </citation>
    <scope>NUCLEOTIDE SEQUENCE [LARGE SCALE GENOMIC DNA]</scope>
    <source>
        <strain evidence="3">Marx 270</strain>
    </source>
</reference>
<proteinExistence type="predicted"/>